<protein>
    <submittedName>
        <fullName evidence="2">Uncharacterized protein</fullName>
    </submittedName>
</protein>
<keyword evidence="1" id="KW-0812">Transmembrane</keyword>
<feature type="transmembrane region" description="Helical" evidence="1">
    <location>
        <begin position="65"/>
        <end position="83"/>
    </location>
</feature>
<dbReference type="InterPro" id="IPR043742">
    <property type="entry name" value="DUF5687"/>
</dbReference>
<name>A0A9Q6Z8H0_MYROD</name>
<proteinExistence type="predicted"/>
<evidence type="ECO:0000256" key="1">
    <source>
        <dbReference type="SAM" id="Phobius"/>
    </source>
</evidence>
<dbReference type="OrthoDB" id="1014144at2"/>
<feature type="transmembrane region" description="Helical" evidence="1">
    <location>
        <begin position="351"/>
        <end position="370"/>
    </location>
</feature>
<dbReference type="RefSeq" id="WP_002988841.1">
    <property type="nucleotide sequence ID" value="NZ_CP068108.1"/>
</dbReference>
<accession>A0A9Q6Z8H0</accession>
<feature type="transmembrane region" description="Helical" evidence="1">
    <location>
        <begin position="422"/>
        <end position="442"/>
    </location>
</feature>
<feature type="transmembrane region" description="Helical" evidence="1">
    <location>
        <begin position="300"/>
        <end position="321"/>
    </location>
</feature>
<feature type="transmembrane region" description="Helical" evidence="1">
    <location>
        <begin position="376"/>
        <end position="401"/>
    </location>
</feature>
<dbReference type="EMBL" id="CP068108">
    <property type="protein sequence ID" value="QQU00013.1"/>
    <property type="molecule type" value="Genomic_DNA"/>
</dbReference>
<feature type="transmembrane region" description="Helical" evidence="1">
    <location>
        <begin position="448"/>
        <end position="465"/>
    </location>
</feature>
<dbReference type="Pfam" id="PF18940">
    <property type="entry name" value="DUF5687"/>
    <property type="match status" value="1"/>
</dbReference>
<sequence>MMYNWFFTLERKRLARGNKSNMDIVILIFKWLAIIYFAAMMLLAGIATYHGIQEYFTTATPIEMVSRYLIYYFAMELMFRFFLQKGPVATIKPYLILNIPRSKIVSFYVGKTFLSAFNIVQLFFLIPFAIVAIVEGESGIAVLAWTLTVYSIVFMMHCVAILMSAYAPVFYGVIGFVALCFGLQYYDIVDPTLYTQYFYVVPYQYPLSVIGYFLLLGVFVWSTYRFFLKRMYLDDLEKVRIKEGIALEMSWLDRFGRYASFLRNDVRLIVRNKRARVTVLMSIIFLFYGVFMFNTSGKEAMPMTFAVFLAFFSTGGFLMLFGQYVPSWDSSYYPLLMTQNVLYRDYLMSKWLIIALGTLVSTILCFFYIFVDMKLFYLILAMGIFNIGINGYFVLWGGAYLKTPMDLTAAKNVFGDKNAFNLRVMLISMPKVLLPLIFYFIGSLIYPFWGGFVLLILIGLAGMFLHKQAFQFIEKIYTREKYAALAAYKK</sequence>
<organism evidence="2 3">
    <name type="scientific">Myroides odoratus</name>
    <name type="common">Flavobacterium odoratum</name>
    <dbReference type="NCBI Taxonomy" id="256"/>
    <lineage>
        <taxon>Bacteria</taxon>
        <taxon>Pseudomonadati</taxon>
        <taxon>Bacteroidota</taxon>
        <taxon>Flavobacteriia</taxon>
        <taxon>Flavobacteriales</taxon>
        <taxon>Flavobacteriaceae</taxon>
        <taxon>Myroides</taxon>
    </lineage>
</organism>
<feature type="transmembrane region" description="Helical" evidence="1">
    <location>
        <begin position="104"/>
        <end position="134"/>
    </location>
</feature>
<feature type="transmembrane region" description="Helical" evidence="1">
    <location>
        <begin position="169"/>
        <end position="186"/>
    </location>
</feature>
<feature type="transmembrane region" description="Helical" evidence="1">
    <location>
        <begin position="21"/>
        <end position="45"/>
    </location>
</feature>
<feature type="transmembrane region" description="Helical" evidence="1">
    <location>
        <begin position="277"/>
        <end position="294"/>
    </location>
</feature>
<feature type="transmembrane region" description="Helical" evidence="1">
    <location>
        <begin position="206"/>
        <end position="228"/>
    </location>
</feature>
<keyword evidence="1" id="KW-1133">Transmembrane helix</keyword>
<evidence type="ECO:0000313" key="3">
    <source>
        <dbReference type="Proteomes" id="UP000596202"/>
    </source>
</evidence>
<reference evidence="2 3" key="1">
    <citation type="submission" date="2021-01" db="EMBL/GenBank/DDBJ databases">
        <title>FDA dAtabase for Regulatory Grade micrObial Sequences (FDA-ARGOS): Supporting development and validation of Infectious Disease Dx tests.</title>
        <authorList>
            <person name="Sproer C."/>
            <person name="Gronow S."/>
            <person name="Severitt S."/>
            <person name="Schroder I."/>
            <person name="Tallon L."/>
            <person name="Sadzewicz L."/>
            <person name="Zhao X."/>
            <person name="Boylan J."/>
            <person name="Ott S."/>
            <person name="Bowen H."/>
            <person name="Vavikolanu K."/>
            <person name="Mehta A."/>
            <person name="Aluvathingal J."/>
            <person name="Nadendla S."/>
            <person name="Lowell S."/>
            <person name="Myers T."/>
            <person name="Yan Y."/>
            <person name="Sichtig H."/>
        </authorList>
    </citation>
    <scope>NUCLEOTIDE SEQUENCE [LARGE SCALE GENOMIC DNA]</scope>
    <source>
        <strain evidence="2 3">FDAARGOS_1131</strain>
    </source>
</reference>
<dbReference type="GeneID" id="93529563"/>
<feature type="transmembrane region" description="Helical" evidence="1">
    <location>
        <begin position="140"/>
        <end position="162"/>
    </location>
</feature>
<dbReference type="Proteomes" id="UP000596202">
    <property type="component" value="Chromosome"/>
</dbReference>
<keyword evidence="1" id="KW-0472">Membrane</keyword>
<gene>
    <name evidence="2" type="ORF">I6I88_17905</name>
</gene>
<dbReference type="AlphaFoldDB" id="A0A9Q6Z8H0"/>
<evidence type="ECO:0000313" key="2">
    <source>
        <dbReference type="EMBL" id="QQU00013.1"/>
    </source>
</evidence>